<protein>
    <recommendedName>
        <fullName evidence="1">VOC domain-containing protein</fullName>
    </recommendedName>
</protein>
<comment type="caution">
    <text evidence="2">The sequence shown here is derived from an EMBL/GenBank/DDBJ whole genome shotgun (WGS) entry which is preliminary data.</text>
</comment>
<accession>A0A916UNR2</accession>
<dbReference type="InterPro" id="IPR037523">
    <property type="entry name" value="VOC_core"/>
</dbReference>
<sequence length="265" mass="29611">MSDYFRLRHVVLVTDDLERAKRDVPFVFGVKLAFEDPGAAVLEVVNAMFPFGLAFIEVMAPMHDGAPSARFLKREGGLGAYMVAFNCSDPEQRAARAERLGVRLAWRSDHDDFLCFQLHPRDCRATMIEFDRSVGEELIHNRLYAAGGYAWQQAVRMDETYGIDEMVLSSPDVVGLAAHWAQLLERDAVPLDDGSFRIATDMCALRFMSAPAASRETLSTLRLTVRDPASIVTRARERGYPVAADRVEMFGIVFELRAPPHAQSA</sequence>
<dbReference type="PROSITE" id="PS51819">
    <property type="entry name" value="VOC"/>
    <property type="match status" value="1"/>
</dbReference>
<keyword evidence="3" id="KW-1185">Reference proteome</keyword>
<feature type="domain" description="VOC" evidence="1">
    <location>
        <begin position="6"/>
        <end position="133"/>
    </location>
</feature>
<evidence type="ECO:0000313" key="2">
    <source>
        <dbReference type="EMBL" id="GGC81099.1"/>
    </source>
</evidence>
<dbReference type="RefSeq" id="WP_188611306.1">
    <property type="nucleotide sequence ID" value="NZ_BMGG01000008.1"/>
</dbReference>
<dbReference type="InterPro" id="IPR029068">
    <property type="entry name" value="Glyas_Bleomycin-R_OHBP_Dase"/>
</dbReference>
<dbReference type="AlphaFoldDB" id="A0A916UNR2"/>
<name>A0A916UNR2_9HYPH</name>
<evidence type="ECO:0000259" key="1">
    <source>
        <dbReference type="PROSITE" id="PS51819"/>
    </source>
</evidence>
<dbReference type="InterPro" id="IPR025870">
    <property type="entry name" value="Glyoxalase-like_dom"/>
</dbReference>
<dbReference type="Proteomes" id="UP000637002">
    <property type="component" value="Unassembled WGS sequence"/>
</dbReference>
<gene>
    <name evidence="2" type="ORF">GCM10010994_43850</name>
</gene>
<proteinExistence type="predicted"/>
<evidence type="ECO:0000313" key="3">
    <source>
        <dbReference type="Proteomes" id="UP000637002"/>
    </source>
</evidence>
<dbReference type="SUPFAM" id="SSF54593">
    <property type="entry name" value="Glyoxalase/Bleomycin resistance protein/Dihydroxybiphenyl dioxygenase"/>
    <property type="match status" value="1"/>
</dbReference>
<dbReference type="Pfam" id="PF13468">
    <property type="entry name" value="Glyoxalase_3"/>
    <property type="match status" value="1"/>
</dbReference>
<reference evidence="2" key="2">
    <citation type="submission" date="2020-09" db="EMBL/GenBank/DDBJ databases">
        <authorList>
            <person name="Sun Q."/>
            <person name="Zhou Y."/>
        </authorList>
    </citation>
    <scope>NUCLEOTIDE SEQUENCE</scope>
    <source>
        <strain evidence="2">CGMCC 1.12919</strain>
    </source>
</reference>
<dbReference type="Gene3D" id="3.10.180.10">
    <property type="entry name" value="2,3-Dihydroxybiphenyl 1,2-Dioxygenase, domain 1"/>
    <property type="match status" value="1"/>
</dbReference>
<reference evidence="2" key="1">
    <citation type="journal article" date="2014" name="Int. J. Syst. Evol. Microbiol.">
        <title>Complete genome sequence of Corynebacterium casei LMG S-19264T (=DSM 44701T), isolated from a smear-ripened cheese.</title>
        <authorList>
            <consortium name="US DOE Joint Genome Institute (JGI-PGF)"/>
            <person name="Walter F."/>
            <person name="Albersmeier A."/>
            <person name="Kalinowski J."/>
            <person name="Ruckert C."/>
        </authorList>
    </citation>
    <scope>NUCLEOTIDE SEQUENCE</scope>
    <source>
        <strain evidence="2">CGMCC 1.12919</strain>
    </source>
</reference>
<dbReference type="EMBL" id="BMGG01000008">
    <property type="protein sequence ID" value="GGC81099.1"/>
    <property type="molecule type" value="Genomic_DNA"/>
</dbReference>
<organism evidence="2 3">
    <name type="scientific">Chelatococcus reniformis</name>
    <dbReference type="NCBI Taxonomy" id="1494448"/>
    <lineage>
        <taxon>Bacteria</taxon>
        <taxon>Pseudomonadati</taxon>
        <taxon>Pseudomonadota</taxon>
        <taxon>Alphaproteobacteria</taxon>
        <taxon>Hyphomicrobiales</taxon>
        <taxon>Chelatococcaceae</taxon>
        <taxon>Chelatococcus</taxon>
    </lineage>
</organism>